<accession>A0A9Q1QTD9</accession>
<gene>
    <name evidence="1" type="ORF">K7X08_002691</name>
</gene>
<name>A0A9Q1QTD9_9SOLA</name>
<protein>
    <submittedName>
        <fullName evidence="1">Uncharacterized protein</fullName>
    </submittedName>
</protein>
<keyword evidence="2" id="KW-1185">Reference proteome</keyword>
<sequence>MAMQKWKLAFTVYGSSNSSFFVVFITKNAMRMDAGFTRCGLSNSRFFVPFIAKNGDAYGRWLYKGVVHPIAASLSLSLPRMAMRMDVGFTKMYGLSNNRFFVPFIAKNDDGEVDVGFFSVCFFSVSLQRTAMQKWTLAFTVCGLSNSHLFLPFIAKNGDAYGRLALTKCVVHPIAASLSFSMPRMAMRMDAGFKDVVCPVAASLSISLPRMAMRKWTLAL</sequence>
<dbReference type="AlphaFoldDB" id="A0A9Q1QTD9"/>
<reference evidence="2" key="1">
    <citation type="journal article" date="2023" name="Proc. Natl. Acad. Sci. U.S.A.">
        <title>Genomic and structural basis for evolution of tropane alkaloid biosynthesis.</title>
        <authorList>
            <person name="Wanga Y.-J."/>
            <person name="Taina T."/>
            <person name="Yua J.-Y."/>
            <person name="Lia J."/>
            <person name="Xua B."/>
            <person name="Chenc J."/>
            <person name="D'Auriad J.C."/>
            <person name="Huanga J.-P."/>
            <person name="Huanga S.-X."/>
        </authorList>
    </citation>
    <scope>NUCLEOTIDE SEQUENCE [LARGE SCALE GENOMIC DNA]</scope>
    <source>
        <strain evidence="2">cv. KIB-2019</strain>
    </source>
</reference>
<comment type="caution">
    <text evidence="1">The sequence shown here is derived from an EMBL/GenBank/DDBJ whole genome shotgun (WGS) entry which is preliminary data.</text>
</comment>
<dbReference type="Proteomes" id="UP001152561">
    <property type="component" value="Unassembled WGS sequence"/>
</dbReference>
<proteinExistence type="predicted"/>
<organism evidence="1 2">
    <name type="scientific">Anisodus acutangulus</name>
    <dbReference type="NCBI Taxonomy" id="402998"/>
    <lineage>
        <taxon>Eukaryota</taxon>
        <taxon>Viridiplantae</taxon>
        <taxon>Streptophyta</taxon>
        <taxon>Embryophyta</taxon>
        <taxon>Tracheophyta</taxon>
        <taxon>Spermatophyta</taxon>
        <taxon>Magnoliopsida</taxon>
        <taxon>eudicotyledons</taxon>
        <taxon>Gunneridae</taxon>
        <taxon>Pentapetalae</taxon>
        <taxon>asterids</taxon>
        <taxon>lamiids</taxon>
        <taxon>Solanales</taxon>
        <taxon>Solanaceae</taxon>
        <taxon>Solanoideae</taxon>
        <taxon>Hyoscyameae</taxon>
        <taxon>Anisodus</taxon>
    </lineage>
</organism>
<dbReference type="EMBL" id="JAJAGQ010000033">
    <property type="protein sequence ID" value="KAJ8525938.1"/>
    <property type="molecule type" value="Genomic_DNA"/>
</dbReference>
<evidence type="ECO:0000313" key="2">
    <source>
        <dbReference type="Proteomes" id="UP001152561"/>
    </source>
</evidence>
<evidence type="ECO:0000313" key="1">
    <source>
        <dbReference type="EMBL" id="KAJ8525938.1"/>
    </source>
</evidence>